<accession>E2AMX1</accession>
<keyword evidence="2" id="KW-0812">Transmembrane</keyword>
<proteinExistence type="predicted"/>
<organism evidence="4">
    <name type="scientific">Camponotus floridanus</name>
    <name type="common">Florida carpenter ant</name>
    <dbReference type="NCBI Taxonomy" id="104421"/>
    <lineage>
        <taxon>Eukaryota</taxon>
        <taxon>Metazoa</taxon>
        <taxon>Ecdysozoa</taxon>
        <taxon>Arthropoda</taxon>
        <taxon>Hexapoda</taxon>
        <taxon>Insecta</taxon>
        <taxon>Pterygota</taxon>
        <taxon>Neoptera</taxon>
        <taxon>Endopterygota</taxon>
        <taxon>Hymenoptera</taxon>
        <taxon>Apocrita</taxon>
        <taxon>Aculeata</taxon>
        <taxon>Formicoidea</taxon>
        <taxon>Formicidae</taxon>
        <taxon>Formicinae</taxon>
        <taxon>Camponotus</taxon>
    </lineage>
</organism>
<evidence type="ECO:0008006" key="5">
    <source>
        <dbReference type="Google" id="ProtNLM"/>
    </source>
</evidence>
<gene>
    <name evidence="3" type="ORF">EAG_06978</name>
</gene>
<feature type="compositionally biased region" description="Polar residues" evidence="1">
    <location>
        <begin position="167"/>
        <end position="181"/>
    </location>
</feature>
<dbReference type="OrthoDB" id="6610549at2759"/>
<evidence type="ECO:0000256" key="2">
    <source>
        <dbReference type="SAM" id="Phobius"/>
    </source>
</evidence>
<dbReference type="Proteomes" id="UP000000311">
    <property type="component" value="Unassembled WGS sequence"/>
</dbReference>
<keyword evidence="2" id="KW-0472">Membrane</keyword>
<sequence>VNVNESCFFHEQCEVRVSQTECRDGRCTCLFEKIPMVQPNGITCVAEIQEPPNLQYIDPTMIGVLVGMALMFIIICVVLRLFSRARWRENRTIFNTPNARLMNVSLLRENKLLHAQERRGSRASVRIPSRQPSMASLRAHSPNASQGSHGGSRRGSRTSSGNASAVSIKSNKSPNHTNNITDPVLENVTIEILDVKHK</sequence>
<feature type="transmembrane region" description="Helical" evidence="2">
    <location>
        <begin position="61"/>
        <end position="82"/>
    </location>
</feature>
<dbReference type="AlphaFoldDB" id="E2AMX1"/>
<keyword evidence="4" id="KW-1185">Reference proteome</keyword>
<dbReference type="OMA" id="YQTECRE"/>
<protein>
    <recommendedName>
        <fullName evidence="5">EB domain-containing protein</fullName>
    </recommendedName>
</protein>
<evidence type="ECO:0000313" key="4">
    <source>
        <dbReference type="Proteomes" id="UP000000311"/>
    </source>
</evidence>
<dbReference type="InParanoid" id="E2AMX1"/>
<reference evidence="3 4" key="1">
    <citation type="journal article" date="2010" name="Science">
        <title>Genomic comparison of the ants Camponotus floridanus and Harpegnathos saltator.</title>
        <authorList>
            <person name="Bonasio R."/>
            <person name="Zhang G."/>
            <person name="Ye C."/>
            <person name="Mutti N.S."/>
            <person name="Fang X."/>
            <person name="Qin N."/>
            <person name="Donahue G."/>
            <person name="Yang P."/>
            <person name="Li Q."/>
            <person name="Li C."/>
            <person name="Zhang P."/>
            <person name="Huang Z."/>
            <person name="Berger S.L."/>
            <person name="Reinberg D."/>
            <person name="Wang J."/>
            <person name="Liebig J."/>
        </authorList>
    </citation>
    <scope>NUCLEOTIDE SEQUENCE [LARGE SCALE GENOMIC DNA]</scope>
    <source>
        <strain evidence="4">C129</strain>
    </source>
</reference>
<feature type="non-terminal residue" evidence="3">
    <location>
        <position position="1"/>
    </location>
</feature>
<dbReference type="EMBL" id="GL440963">
    <property type="protein sequence ID" value="EFN65219.1"/>
    <property type="molecule type" value="Genomic_DNA"/>
</dbReference>
<name>E2AMX1_CAMFO</name>
<evidence type="ECO:0000313" key="3">
    <source>
        <dbReference type="EMBL" id="EFN65219.1"/>
    </source>
</evidence>
<evidence type="ECO:0000256" key="1">
    <source>
        <dbReference type="SAM" id="MobiDB-lite"/>
    </source>
</evidence>
<keyword evidence="2" id="KW-1133">Transmembrane helix</keyword>
<feature type="region of interest" description="Disordered" evidence="1">
    <location>
        <begin position="117"/>
        <end position="181"/>
    </location>
</feature>